<keyword evidence="1" id="KW-0732">Signal</keyword>
<reference evidence="3" key="1">
    <citation type="journal article" date="2019" name="Int. J. Syst. Evol. Microbiol.">
        <title>The Global Catalogue of Microorganisms (GCM) 10K type strain sequencing project: providing services to taxonomists for standard genome sequencing and annotation.</title>
        <authorList>
            <consortium name="The Broad Institute Genomics Platform"/>
            <consortium name="The Broad Institute Genome Sequencing Center for Infectious Disease"/>
            <person name="Wu L."/>
            <person name="Ma J."/>
        </authorList>
    </citation>
    <scope>NUCLEOTIDE SEQUENCE [LARGE SCALE GENOMIC DNA]</scope>
    <source>
        <strain evidence="3">KCTC 52232</strain>
    </source>
</reference>
<feature type="signal peptide" evidence="1">
    <location>
        <begin position="1"/>
        <end position="24"/>
    </location>
</feature>
<evidence type="ECO:0000256" key="1">
    <source>
        <dbReference type="SAM" id="SignalP"/>
    </source>
</evidence>
<organism evidence="2 3">
    <name type="scientific">Mucilaginibacter antarcticus</name>
    <dbReference type="NCBI Taxonomy" id="1855725"/>
    <lineage>
        <taxon>Bacteria</taxon>
        <taxon>Pseudomonadati</taxon>
        <taxon>Bacteroidota</taxon>
        <taxon>Sphingobacteriia</taxon>
        <taxon>Sphingobacteriales</taxon>
        <taxon>Sphingobacteriaceae</taxon>
        <taxon>Mucilaginibacter</taxon>
    </lineage>
</organism>
<dbReference type="EMBL" id="JBHUON010000007">
    <property type="protein sequence ID" value="MFD2864589.1"/>
    <property type="molecule type" value="Genomic_DNA"/>
</dbReference>
<sequence>MHITTLFKRLAICCCLFMAAVLPASLKKTTKQIAPHYTKTFGLTATQSSILAQIGRLLNLPCSIAAVHAPLAVTKSLPGNNPFEYA</sequence>
<gene>
    <name evidence="2" type="ORF">ACFSYC_07780</name>
</gene>
<name>A0ABW5XNJ2_9SPHI</name>
<dbReference type="Proteomes" id="UP001597601">
    <property type="component" value="Unassembled WGS sequence"/>
</dbReference>
<comment type="caution">
    <text evidence="2">The sequence shown here is derived from an EMBL/GenBank/DDBJ whole genome shotgun (WGS) entry which is preliminary data.</text>
</comment>
<evidence type="ECO:0000313" key="3">
    <source>
        <dbReference type="Proteomes" id="UP001597601"/>
    </source>
</evidence>
<evidence type="ECO:0000313" key="2">
    <source>
        <dbReference type="EMBL" id="MFD2864589.1"/>
    </source>
</evidence>
<keyword evidence="3" id="KW-1185">Reference proteome</keyword>
<dbReference type="RefSeq" id="WP_377125321.1">
    <property type="nucleotide sequence ID" value="NZ_JBHUON010000007.1"/>
</dbReference>
<accession>A0ABW5XNJ2</accession>
<feature type="chain" id="PRO_5046952325" evidence="1">
    <location>
        <begin position="25"/>
        <end position="86"/>
    </location>
</feature>
<protein>
    <submittedName>
        <fullName evidence="2">Uncharacterized protein</fullName>
    </submittedName>
</protein>
<proteinExistence type="predicted"/>